<protein>
    <submittedName>
        <fullName evidence="3">RWD-domain-containing protein</fullName>
    </submittedName>
</protein>
<dbReference type="Pfam" id="PF16543">
    <property type="entry name" value="DFRP_C"/>
    <property type="match status" value="1"/>
</dbReference>
<dbReference type="InterPro" id="IPR032378">
    <property type="entry name" value="ZC3H15/TMA46_C"/>
</dbReference>
<accession>A0AAD6TM80</accession>
<evidence type="ECO:0000313" key="3">
    <source>
        <dbReference type="EMBL" id="KAJ7046758.1"/>
    </source>
</evidence>
<gene>
    <name evidence="3" type="ORF">C8F04DRAFT_1061641</name>
</gene>
<dbReference type="SUPFAM" id="SSF54495">
    <property type="entry name" value="UBC-like"/>
    <property type="match status" value="1"/>
</dbReference>
<organism evidence="3 4">
    <name type="scientific">Mycena alexandri</name>
    <dbReference type="NCBI Taxonomy" id="1745969"/>
    <lineage>
        <taxon>Eukaryota</taxon>
        <taxon>Fungi</taxon>
        <taxon>Dikarya</taxon>
        <taxon>Basidiomycota</taxon>
        <taxon>Agaricomycotina</taxon>
        <taxon>Agaricomycetes</taxon>
        <taxon>Agaricomycetidae</taxon>
        <taxon>Agaricales</taxon>
        <taxon>Marasmiineae</taxon>
        <taxon>Mycenaceae</taxon>
        <taxon>Mycena</taxon>
    </lineage>
</organism>
<dbReference type="AlphaFoldDB" id="A0AAD6TM80"/>
<dbReference type="InterPro" id="IPR006575">
    <property type="entry name" value="RWD_dom"/>
</dbReference>
<comment type="caution">
    <text evidence="3">The sequence shown here is derived from an EMBL/GenBank/DDBJ whole genome shotgun (WGS) entry which is preliminary data.</text>
</comment>
<reference evidence="3" key="1">
    <citation type="submission" date="2023-03" db="EMBL/GenBank/DDBJ databases">
        <title>Massive genome expansion in bonnet fungi (Mycena s.s.) driven by repeated elements and novel gene families across ecological guilds.</title>
        <authorList>
            <consortium name="Lawrence Berkeley National Laboratory"/>
            <person name="Harder C.B."/>
            <person name="Miyauchi S."/>
            <person name="Viragh M."/>
            <person name="Kuo A."/>
            <person name="Thoen E."/>
            <person name="Andreopoulos B."/>
            <person name="Lu D."/>
            <person name="Skrede I."/>
            <person name="Drula E."/>
            <person name="Henrissat B."/>
            <person name="Morin E."/>
            <person name="Kohler A."/>
            <person name="Barry K."/>
            <person name="LaButti K."/>
            <person name="Morin E."/>
            <person name="Salamov A."/>
            <person name="Lipzen A."/>
            <person name="Mereny Z."/>
            <person name="Hegedus B."/>
            <person name="Baldrian P."/>
            <person name="Stursova M."/>
            <person name="Weitz H."/>
            <person name="Taylor A."/>
            <person name="Grigoriev I.V."/>
            <person name="Nagy L.G."/>
            <person name="Martin F."/>
            <person name="Kauserud H."/>
        </authorList>
    </citation>
    <scope>NUCLEOTIDE SEQUENCE</scope>
    <source>
        <strain evidence="3">CBHHK200</strain>
    </source>
</reference>
<feature type="region of interest" description="Disordered" evidence="1">
    <location>
        <begin position="217"/>
        <end position="245"/>
    </location>
</feature>
<dbReference type="Pfam" id="PF05773">
    <property type="entry name" value="RWD"/>
    <property type="match status" value="1"/>
</dbReference>
<evidence type="ECO:0000259" key="2">
    <source>
        <dbReference type="PROSITE" id="PS50908"/>
    </source>
</evidence>
<dbReference type="PANTHER" id="PTHR12292">
    <property type="entry name" value="RWD DOMAIN-CONTAINING PROTEIN"/>
    <property type="match status" value="1"/>
</dbReference>
<keyword evidence="4" id="KW-1185">Reference proteome</keyword>
<proteinExistence type="predicted"/>
<dbReference type="Gene3D" id="3.10.110.10">
    <property type="entry name" value="Ubiquitin Conjugating Enzyme"/>
    <property type="match status" value="1"/>
</dbReference>
<name>A0AAD6TM80_9AGAR</name>
<dbReference type="InterPro" id="IPR016135">
    <property type="entry name" value="UBQ-conjugating_enzyme/RWD"/>
</dbReference>
<feature type="compositionally biased region" description="Acidic residues" evidence="1">
    <location>
        <begin position="231"/>
        <end position="245"/>
    </location>
</feature>
<dbReference type="EMBL" id="JARJCM010000002">
    <property type="protein sequence ID" value="KAJ7046758.1"/>
    <property type="molecule type" value="Genomic_DNA"/>
</dbReference>
<feature type="domain" description="RWD" evidence="2">
    <location>
        <begin position="8"/>
        <end position="116"/>
    </location>
</feature>
<dbReference type="SMART" id="SM00591">
    <property type="entry name" value="RWD"/>
    <property type="match status" value="1"/>
</dbReference>
<evidence type="ECO:0000313" key="4">
    <source>
        <dbReference type="Proteomes" id="UP001218188"/>
    </source>
</evidence>
<dbReference type="InterPro" id="IPR040213">
    <property type="entry name" value="GIR2-like"/>
</dbReference>
<evidence type="ECO:0000256" key="1">
    <source>
        <dbReference type="SAM" id="MobiDB-lite"/>
    </source>
</evidence>
<dbReference type="PROSITE" id="PS50908">
    <property type="entry name" value="RWD"/>
    <property type="match status" value="1"/>
</dbReference>
<sequence>MSSEVLLEEFEVLESIYPSELTKISETVIQIDVEPEDYDAADGGEQLKITLEVQYPPEYPDSLPNLSLHAIEGEGEIEDSEINNLLKDLRAVGEENIGIAMTFTLVSHLREQLSVLVKTRMERRRREEMEKERLAIEAEEARTRGTPVTPESFRAWKIKFEQELATARKAREEEKVRGLTAKEREEAKRIVGRLSGRQLFERNKNLEDETLLEEDAVSVDISQYERTRRDEDEDEDEGITFSDSD</sequence>
<dbReference type="Proteomes" id="UP001218188">
    <property type="component" value="Unassembled WGS sequence"/>
</dbReference>
<dbReference type="CDD" id="cd23823">
    <property type="entry name" value="RWD_GCN2"/>
    <property type="match status" value="1"/>
</dbReference>